<dbReference type="PANTHER" id="PTHR43094">
    <property type="entry name" value="AMINOTRANSFERASE"/>
    <property type="match status" value="1"/>
</dbReference>
<gene>
    <name evidence="7" type="ORF">AU467_34225</name>
</gene>
<dbReference type="InterPro" id="IPR049704">
    <property type="entry name" value="Aminotrans_3_PPA_site"/>
</dbReference>
<dbReference type="EMBL" id="LPWA01000181">
    <property type="protein sequence ID" value="KUM23140.1"/>
    <property type="molecule type" value="Genomic_DNA"/>
</dbReference>
<dbReference type="GO" id="GO:0008483">
    <property type="term" value="F:transaminase activity"/>
    <property type="evidence" value="ECO:0007669"/>
    <property type="project" value="UniProtKB-KW"/>
</dbReference>
<dbReference type="GO" id="GO:0005829">
    <property type="term" value="C:cytosol"/>
    <property type="evidence" value="ECO:0007669"/>
    <property type="project" value="TreeGrafter"/>
</dbReference>
<reference evidence="7 8" key="1">
    <citation type="submission" date="2015-12" db="EMBL/GenBank/DDBJ databases">
        <title>Draft genome sequence of Mesorhizobium sp. UFLA 01-765, a multitolerant efficient symbiont and plant-growth promoting strain isolated from Zn-mining soil using Leucaena leucocephala as a trap plant.</title>
        <authorList>
            <person name="Rangel W.M."/>
            <person name="Thijs S."/>
            <person name="Longatti S.M."/>
            <person name="Moreira F.M."/>
            <person name="Weyens N."/>
            <person name="Vangronsveld J."/>
            <person name="Van Hamme J.D."/>
            <person name="Bottos E.M."/>
            <person name="Rineau F."/>
        </authorList>
    </citation>
    <scope>NUCLEOTIDE SEQUENCE [LARGE SCALE GENOMIC DNA]</scope>
    <source>
        <strain evidence="7 8">UFLA 01-765</strain>
    </source>
</reference>
<dbReference type="PIRSF" id="PIRSF000521">
    <property type="entry name" value="Transaminase_4ab_Lys_Orn"/>
    <property type="match status" value="1"/>
</dbReference>
<dbReference type="InterPro" id="IPR005814">
    <property type="entry name" value="Aminotrans_3"/>
</dbReference>
<dbReference type="FunFam" id="3.40.640.10:FF:000014">
    <property type="entry name" value="Adenosylmethionine-8-amino-7-oxononanoate aminotransferase, probable"/>
    <property type="match status" value="1"/>
</dbReference>
<dbReference type="InterPro" id="IPR015422">
    <property type="entry name" value="PyrdxlP-dep_Trfase_small"/>
</dbReference>
<dbReference type="InterPro" id="IPR015424">
    <property type="entry name" value="PyrdxlP-dep_Trfase"/>
</dbReference>
<protein>
    <recommendedName>
        <fullName evidence="9">Aminotransferase class III-fold pyridoxal phosphate-dependent enzyme</fullName>
    </recommendedName>
</protein>
<dbReference type="GO" id="GO:0030170">
    <property type="term" value="F:pyridoxal phosphate binding"/>
    <property type="evidence" value="ECO:0007669"/>
    <property type="project" value="InterPro"/>
</dbReference>
<evidence type="ECO:0000256" key="6">
    <source>
        <dbReference type="RuleBase" id="RU003560"/>
    </source>
</evidence>
<dbReference type="OrthoDB" id="9801834at2"/>
<dbReference type="Gene3D" id="3.40.640.10">
    <property type="entry name" value="Type I PLP-dependent aspartate aminotransferase-like (Major domain)"/>
    <property type="match status" value="1"/>
</dbReference>
<dbReference type="Pfam" id="PF00202">
    <property type="entry name" value="Aminotran_3"/>
    <property type="match status" value="1"/>
</dbReference>
<dbReference type="NCBIfam" id="NF005684">
    <property type="entry name" value="PRK07482.1"/>
    <property type="match status" value="1"/>
</dbReference>
<dbReference type="AlphaFoldDB" id="A0A101KLN8"/>
<dbReference type="NCBIfam" id="NF004767">
    <property type="entry name" value="PRK06105.1"/>
    <property type="match status" value="1"/>
</dbReference>
<accession>A0A101KLN8</accession>
<dbReference type="InterPro" id="IPR015421">
    <property type="entry name" value="PyrdxlP-dep_Trfase_major"/>
</dbReference>
<evidence type="ECO:0000256" key="1">
    <source>
        <dbReference type="ARBA" id="ARBA00001933"/>
    </source>
</evidence>
<keyword evidence="3" id="KW-0032">Aminotransferase</keyword>
<comment type="cofactor">
    <cofactor evidence="1">
        <name>pyridoxal 5'-phosphate</name>
        <dbReference type="ChEBI" id="CHEBI:597326"/>
    </cofactor>
</comment>
<evidence type="ECO:0000256" key="4">
    <source>
        <dbReference type="ARBA" id="ARBA00022679"/>
    </source>
</evidence>
<dbReference type="CDD" id="cd00610">
    <property type="entry name" value="OAT_like"/>
    <property type="match status" value="1"/>
</dbReference>
<comment type="caution">
    <text evidence="7">The sequence shown here is derived from an EMBL/GenBank/DDBJ whole genome shotgun (WGS) entry which is preliminary data.</text>
</comment>
<name>A0A101KLN8_RHILI</name>
<dbReference type="Proteomes" id="UP000053176">
    <property type="component" value="Unassembled WGS sequence"/>
</dbReference>
<dbReference type="PROSITE" id="PS00600">
    <property type="entry name" value="AA_TRANSFER_CLASS_3"/>
    <property type="match status" value="1"/>
</dbReference>
<dbReference type="PANTHER" id="PTHR43094:SF1">
    <property type="entry name" value="AMINOTRANSFERASE CLASS-III"/>
    <property type="match status" value="1"/>
</dbReference>
<keyword evidence="5 6" id="KW-0663">Pyridoxal phosphate</keyword>
<evidence type="ECO:0008006" key="9">
    <source>
        <dbReference type="Google" id="ProtNLM"/>
    </source>
</evidence>
<evidence type="ECO:0000256" key="5">
    <source>
        <dbReference type="ARBA" id="ARBA00022898"/>
    </source>
</evidence>
<proteinExistence type="inferred from homology"/>
<dbReference type="SUPFAM" id="SSF53383">
    <property type="entry name" value="PLP-dependent transferases"/>
    <property type="match status" value="1"/>
</dbReference>
<organism evidence="7 8">
    <name type="scientific">Rhizobium loti</name>
    <name type="common">Mesorhizobium loti</name>
    <dbReference type="NCBI Taxonomy" id="381"/>
    <lineage>
        <taxon>Bacteria</taxon>
        <taxon>Pseudomonadati</taxon>
        <taxon>Pseudomonadota</taxon>
        <taxon>Alphaproteobacteria</taxon>
        <taxon>Hyphomicrobiales</taxon>
        <taxon>Phyllobacteriaceae</taxon>
        <taxon>Mesorhizobium</taxon>
    </lineage>
</organism>
<evidence type="ECO:0000256" key="3">
    <source>
        <dbReference type="ARBA" id="ARBA00022576"/>
    </source>
</evidence>
<sequence>MRLSNLGTEQLREKDRSFVFHPSTHLAKHSRGETPNRMMAGAEGVYIWDTDGRKSLDGFGGLYCVNLGYGCTEIAEAIARQAHELPFAHIYASQGTEPVALLAEAVVEYFGQNMQRVFFGLSGSDANETNVKLVWYYNNILGRPEKKKIISRNRGYHGSGLVTGSLTGLPFFHDFFDLPLNLVRHTTTPHHYRQAHEGESEEAFSKRCASELEALILAEGPETVAAFIGEPVLGTGGIVPPPKGYWTAIQGVLDKYDILLIADEVVCGFGRTGEKFGSHLYGMRPDFVTIAKGLSSAYLPISGSIIGDRVWSVLEQGTEKHGPLGHGWTYSGHTLCAAAALANIKLLKERNILEHVRDVGPYWHTRMKAELGGHPIVGEVRGVGILSAVELMRDPKRRVPFEAGLQVGVRATAALFENGVIGRAMPHGDIIGFAPPLIITRKEIDLIVGATAKSVDTVYRALQAEGTI</sequence>
<evidence type="ECO:0000313" key="8">
    <source>
        <dbReference type="Proteomes" id="UP000053176"/>
    </source>
</evidence>
<evidence type="ECO:0000313" key="7">
    <source>
        <dbReference type="EMBL" id="KUM23140.1"/>
    </source>
</evidence>
<keyword evidence="4" id="KW-0808">Transferase</keyword>
<evidence type="ECO:0000256" key="2">
    <source>
        <dbReference type="ARBA" id="ARBA00008954"/>
    </source>
</evidence>
<dbReference type="Gene3D" id="3.90.1150.10">
    <property type="entry name" value="Aspartate Aminotransferase, domain 1"/>
    <property type="match status" value="1"/>
</dbReference>
<comment type="similarity">
    <text evidence="2 6">Belongs to the class-III pyridoxal-phosphate-dependent aminotransferase family.</text>
</comment>